<dbReference type="InterPro" id="IPR012748">
    <property type="entry name" value="Rieske-like_NirD"/>
</dbReference>
<reference evidence="8 9" key="1">
    <citation type="submission" date="2021-10" db="EMBL/GenBank/DDBJ databases">
        <authorList>
            <person name="Chen M."/>
        </authorList>
    </citation>
    <scope>NUCLEOTIDE SEQUENCE [LARGE SCALE GENOMIC DNA]</scope>
    <source>
        <strain evidence="8 9">H3-26</strain>
    </source>
</reference>
<dbReference type="EMBL" id="JAJAWG010000011">
    <property type="protein sequence ID" value="MCB5197219.1"/>
    <property type="molecule type" value="Genomic_DNA"/>
</dbReference>
<dbReference type="InterPro" id="IPR017941">
    <property type="entry name" value="Rieske_2Fe-2S"/>
</dbReference>
<keyword evidence="9" id="KW-1185">Reference proteome</keyword>
<dbReference type="PANTHER" id="PTHR21496">
    <property type="entry name" value="FERREDOXIN-RELATED"/>
    <property type="match status" value="1"/>
</dbReference>
<dbReference type="Proteomes" id="UP001198034">
    <property type="component" value="Unassembled WGS sequence"/>
</dbReference>
<protein>
    <submittedName>
        <fullName evidence="8">Nitrite reductase small subunit NirD</fullName>
    </submittedName>
</protein>
<organism evidence="8 9">
    <name type="scientific">Deefgea salmonis</name>
    <dbReference type="NCBI Taxonomy" id="2875502"/>
    <lineage>
        <taxon>Bacteria</taxon>
        <taxon>Pseudomonadati</taxon>
        <taxon>Pseudomonadota</taxon>
        <taxon>Betaproteobacteria</taxon>
        <taxon>Neisseriales</taxon>
        <taxon>Chitinibacteraceae</taxon>
        <taxon>Deefgea</taxon>
    </lineage>
</organism>
<evidence type="ECO:0000256" key="2">
    <source>
        <dbReference type="ARBA" id="ARBA00022723"/>
    </source>
</evidence>
<evidence type="ECO:0000256" key="5">
    <source>
        <dbReference type="ARBA" id="ARBA00023014"/>
    </source>
</evidence>
<evidence type="ECO:0000256" key="3">
    <source>
        <dbReference type="ARBA" id="ARBA00023002"/>
    </source>
</evidence>
<accession>A0ABS8BNS5</accession>
<evidence type="ECO:0000313" key="8">
    <source>
        <dbReference type="EMBL" id="MCB5197219.1"/>
    </source>
</evidence>
<dbReference type="RefSeq" id="WP_226764945.1">
    <property type="nucleotide sequence ID" value="NZ_JAJAWG010000011.1"/>
</dbReference>
<dbReference type="PANTHER" id="PTHR21496:SF23">
    <property type="entry name" value="3-PHENYLPROPIONATE_CINNAMIC ACID DIOXYGENASE FERREDOXIN SUBUNIT"/>
    <property type="match status" value="1"/>
</dbReference>
<evidence type="ECO:0000256" key="4">
    <source>
        <dbReference type="ARBA" id="ARBA00023004"/>
    </source>
</evidence>
<dbReference type="Pfam" id="PF00355">
    <property type="entry name" value="Rieske"/>
    <property type="match status" value="1"/>
</dbReference>
<keyword evidence="3" id="KW-0560">Oxidoreductase</keyword>
<dbReference type="SUPFAM" id="SSF50022">
    <property type="entry name" value="ISP domain"/>
    <property type="match status" value="1"/>
</dbReference>
<dbReference type="CDD" id="cd03530">
    <property type="entry name" value="Rieske_NirD_small_Bacillus"/>
    <property type="match status" value="1"/>
</dbReference>
<gene>
    <name evidence="8" type="primary">nirD</name>
    <name evidence="8" type="ORF">LG219_13200</name>
</gene>
<dbReference type="Gene3D" id="2.102.10.10">
    <property type="entry name" value="Rieske [2Fe-2S] iron-sulphur domain"/>
    <property type="match status" value="1"/>
</dbReference>
<evidence type="ECO:0000313" key="9">
    <source>
        <dbReference type="Proteomes" id="UP001198034"/>
    </source>
</evidence>
<keyword evidence="1" id="KW-0001">2Fe-2S</keyword>
<proteinExistence type="predicted"/>
<comment type="caution">
    <text evidence="8">The sequence shown here is derived from an EMBL/GenBank/DDBJ whole genome shotgun (WGS) entry which is preliminary data.</text>
</comment>
<evidence type="ECO:0000259" key="7">
    <source>
        <dbReference type="PROSITE" id="PS51296"/>
    </source>
</evidence>
<evidence type="ECO:0000256" key="6">
    <source>
        <dbReference type="ARBA" id="ARBA00023063"/>
    </source>
</evidence>
<dbReference type="NCBIfam" id="TIGR02378">
    <property type="entry name" value="nirD_assim_sml"/>
    <property type="match status" value="1"/>
</dbReference>
<keyword evidence="6" id="KW-0534">Nitrate assimilation</keyword>
<dbReference type="PROSITE" id="PS51296">
    <property type="entry name" value="RIESKE"/>
    <property type="match status" value="1"/>
</dbReference>
<feature type="domain" description="Rieske" evidence="7">
    <location>
        <begin position="9"/>
        <end position="105"/>
    </location>
</feature>
<dbReference type="InterPro" id="IPR036922">
    <property type="entry name" value="Rieske_2Fe-2S_sf"/>
</dbReference>
<evidence type="ECO:0000256" key="1">
    <source>
        <dbReference type="ARBA" id="ARBA00022714"/>
    </source>
</evidence>
<keyword evidence="2" id="KW-0479">Metal-binding</keyword>
<name>A0ABS8BNS5_9NEIS</name>
<keyword evidence="4" id="KW-0408">Iron</keyword>
<sequence length="107" mass="11686">MNMKANPTWISVCHIDEIPMLGSRVVEHPSGNIAVFRTANDTVFALLDHCPHKGGPLSQGIVHGESVTCPLHSWNIDLKTGQARAPDQGCARRFPSKLEEGQVFLSL</sequence>
<keyword evidence="5" id="KW-0411">Iron-sulfur</keyword>